<proteinExistence type="inferred from homology"/>
<evidence type="ECO:0000313" key="9">
    <source>
        <dbReference type="Proteomes" id="UP001177023"/>
    </source>
</evidence>
<feature type="transmembrane region" description="Helical" evidence="7">
    <location>
        <begin position="279"/>
        <end position="297"/>
    </location>
</feature>
<reference evidence="8" key="1">
    <citation type="submission" date="2023-06" db="EMBL/GenBank/DDBJ databases">
        <authorList>
            <person name="Delattre M."/>
        </authorList>
    </citation>
    <scope>NUCLEOTIDE SEQUENCE</scope>
    <source>
        <strain evidence="8">AF72</strain>
    </source>
</reference>
<organism evidence="8 9">
    <name type="scientific">Mesorhabditis spiculigera</name>
    <dbReference type="NCBI Taxonomy" id="96644"/>
    <lineage>
        <taxon>Eukaryota</taxon>
        <taxon>Metazoa</taxon>
        <taxon>Ecdysozoa</taxon>
        <taxon>Nematoda</taxon>
        <taxon>Chromadorea</taxon>
        <taxon>Rhabditida</taxon>
        <taxon>Rhabditina</taxon>
        <taxon>Rhabditomorpha</taxon>
        <taxon>Rhabditoidea</taxon>
        <taxon>Rhabditidae</taxon>
        <taxon>Mesorhabditinae</taxon>
        <taxon>Mesorhabditis</taxon>
    </lineage>
</organism>
<keyword evidence="5 7" id="KW-0472">Membrane</keyword>
<evidence type="ECO:0000256" key="5">
    <source>
        <dbReference type="ARBA" id="ARBA00023136"/>
    </source>
</evidence>
<dbReference type="Pfam" id="PF00939">
    <property type="entry name" value="Na_sulph_symp"/>
    <property type="match status" value="1"/>
</dbReference>
<feature type="transmembrane region" description="Helical" evidence="7">
    <location>
        <begin position="247"/>
        <end position="267"/>
    </location>
</feature>
<dbReference type="GO" id="GO:0015137">
    <property type="term" value="F:citrate transmembrane transporter activity"/>
    <property type="evidence" value="ECO:0007669"/>
    <property type="project" value="TreeGrafter"/>
</dbReference>
<feature type="compositionally biased region" description="Low complexity" evidence="6">
    <location>
        <begin position="121"/>
        <end position="133"/>
    </location>
</feature>
<evidence type="ECO:0000256" key="7">
    <source>
        <dbReference type="SAM" id="Phobius"/>
    </source>
</evidence>
<feature type="transmembrane region" description="Helical" evidence="7">
    <location>
        <begin position="317"/>
        <end position="341"/>
    </location>
</feature>
<evidence type="ECO:0000313" key="8">
    <source>
        <dbReference type="EMBL" id="CAJ0576814.1"/>
    </source>
</evidence>
<dbReference type="EMBL" id="CATQJA010002647">
    <property type="protein sequence ID" value="CAJ0576814.1"/>
    <property type="molecule type" value="Genomic_DNA"/>
</dbReference>
<feature type="non-terminal residue" evidence="8">
    <location>
        <position position="1"/>
    </location>
</feature>
<feature type="region of interest" description="Disordered" evidence="6">
    <location>
        <begin position="110"/>
        <end position="162"/>
    </location>
</feature>
<feature type="compositionally biased region" description="Polar residues" evidence="6">
    <location>
        <begin position="144"/>
        <end position="153"/>
    </location>
</feature>
<dbReference type="PANTHER" id="PTHR10283">
    <property type="entry name" value="SOLUTE CARRIER FAMILY 13 MEMBER"/>
    <property type="match status" value="1"/>
</dbReference>
<dbReference type="GO" id="GO:0005886">
    <property type="term" value="C:plasma membrane"/>
    <property type="evidence" value="ECO:0007669"/>
    <property type="project" value="TreeGrafter"/>
</dbReference>
<dbReference type="GO" id="GO:0015141">
    <property type="term" value="F:succinate transmembrane transporter activity"/>
    <property type="evidence" value="ECO:0007669"/>
    <property type="project" value="TreeGrafter"/>
</dbReference>
<keyword evidence="9" id="KW-1185">Reference proteome</keyword>
<name>A0AA36CXD2_9BILA</name>
<gene>
    <name evidence="8" type="ORF">MSPICULIGERA_LOCUS15100</name>
</gene>
<evidence type="ECO:0000256" key="6">
    <source>
        <dbReference type="SAM" id="MobiDB-lite"/>
    </source>
</evidence>
<evidence type="ECO:0000256" key="4">
    <source>
        <dbReference type="ARBA" id="ARBA00022989"/>
    </source>
</evidence>
<keyword evidence="3 7" id="KW-0812">Transmembrane</keyword>
<comment type="similarity">
    <text evidence="2">Belongs to the SLC13A/DASS transporter (TC 2.A.47) family. NADC subfamily.</text>
</comment>
<dbReference type="InterPro" id="IPR001898">
    <property type="entry name" value="SLC13A/DASS"/>
</dbReference>
<dbReference type="PANTHER" id="PTHR10283:SF84">
    <property type="entry name" value="SODIUM-DEPENDENT HIGH-AFFINITY DICARBOXYLATE TRANSPORTER 2"/>
    <property type="match status" value="1"/>
</dbReference>
<evidence type="ECO:0000256" key="1">
    <source>
        <dbReference type="ARBA" id="ARBA00004141"/>
    </source>
</evidence>
<dbReference type="Proteomes" id="UP001177023">
    <property type="component" value="Unassembled WGS sequence"/>
</dbReference>
<evidence type="ECO:0000256" key="3">
    <source>
        <dbReference type="ARBA" id="ARBA00022692"/>
    </source>
</evidence>
<dbReference type="AlphaFoldDB" id="A0AA36CXD2"/>
<protein>
    <submittedName>
        <fullName evidence="8">Uncharacterized protein</fullName>
    </submittedName>
</protein>
<sequence length="381" mass="40769">MTAFLPLVLMPILGLDKGKDMSEMYWKDCVMQLFIILCLSITIEEINLHKRVAYWLLRLSGPSPASVLYGFMATSYYLAYYLPDYTVVNLMVPLATAACNALEASKANSRDTVSKAEKPTGSGAAKSGRSAASNKSVSEKPNSKSEAATQSGSSRRKKGGAEVETVISVGSGVPIDPDDTEIGLRKALILACAHAALIGGTALLTAATPSLIVSNIINDATVTPPRDPRKPDEPTFPIFDPLARMSYMVWAAFAMPQSILFLVVSYLTLAARGLNIHPLYMLLPCAIAPSLAFATPWGNAPMAVVYESGVLEAGEIVLTGAIVSIVCVALTLLNINTWGYWMLALHEDMHWHPEAVPKATTTVLITTTMTVTNMTSAAPLS</sequence>
<comment type="caution">
    <text evidence="8">The sequence shown here is derived from an EMBL/GenBank/DDBJ whole genome shotgun (WGS) entry which is preliminary data.</text>
</comment>
<comment type="subcellular location">
    <subcellularLocation>
        <location evidence="1">Membrane</location>
        <topology evidence="1">Multi-pass membrane protein</topology>
    </subcellularLocation>
</comment>
<keyword evidence="4 7" id="KW-1133">Transmembrane helix</keyword>
<evidence type="ECO:0000256" key="2">
    <source>
        <dbReference type="ARBA" id="ARBA00006772"/>
    </source>
</evidence>
<accession>A0AA36CXD2</accession>